<evidence type="ECO:0000256" key="2">
    <source>
        <dbReference type="ARBA" id="ARBA00023125"/>
    </source>
</evidence>
<dbReference type="Proteomes" id="UP001589693">
    <property type="component" value="Unassembled WGS sequence"/>
</dbReference>
<dbReference type="Gene3D" id="1.10.357.10">
    <property type="entry name" value="Tetracycline Repressor, domain 2"/>
    <property type="match status" value="1"/>
</dbReference>
<evidence type="ECO:0000256" key="1">
    <source>
        <dbReference type="ARBA" id="ARBA00023015"/>
    </source>
</evidence>
<proteinExistence type="predicted"/>
<dbReference type="SUPFAM" id="SSF46689">
    <property type="entry name" value="Homeodomain-like"/>
    <property type="match status" value="1"/>
</dbReference>
<dbReference type="PANTHER" id="PTHR47506">
    <property type="entry name" value="TRANSCRIPTIONAL REGULATORY PROTEIN"/>
    <property type="match status" value="1"/>
</dbReference>
<evidence type="ECO:0000313" key="6">
    <source>
        <dbReference type="EMBL" id="MFB9908285.1"/>
    </source>
</evidence>
<dbReference type="InterPro" id="IPR001647">
    <property type="entry name" value="HTH_TetR"/>
</dbReference>
<dbReference type="PANTHER" id="PTHR47506:SF1">
    <property type="entry name" value="HTH-TYPE TRANSCRIPTIONAL REGULATOR YJDC"/>
    <property type="match status" value="1"/>
</dbReference>
<sequence length="200" mass="21792">MTVKRDAGHGVRKRLTRRDWTAEALLALADGGLKAVAIEPLAARLGATKGSAYHHFPNRDALVVAMLERWETEHTEAVITAVQDEPDPLRRLRLLIATVISEDGADASVELALLAAADDPLVAPVLHRVTERRVDYIAAVVGELGFARPKARRRALMAYSAYLGHAQLRRMAGDMLPGSRAAQRVYLDEMVALLSEGLGE</sequence>
<feature type="domain" description="HTH tetR-type" evidence="5">
    <location>
        <begin position="14"/>
        <end position="74"/>
    </location>
</feature>
<reference evidence="6 7" key="1">
    <citation type="submission" date="2024-09" db="EMBL/GenBank/DDBJ databases">
        <authorList>
            <person name="Sun Q."/>
            <person name="Mori K."/>
        </authorList>
    </citation>
    <scope>NUCLEOTIDE SEQUENCE [LARGE SCALE GENOMIC DNA]</scope>
    <source>
        <strain evidence="6 7">TBRC 7907</strain>
    </source>
</reference>
<evidence type="ECO:0000259" key="5">
    <source>
        <dbReference type="PROSITE" id="PS50977"/>
    </source>
</evidence>
<name>A0ABV6A572_9PSEU</name>
<evidence type="ECO:0000256" key="4">
    <source>
        <dbReference type="PROSITE-ProRule" id="PRU00335"/>
    </source>
</evidence>
<evidence type="ECO:0000313" key="7">
    <source>
        <dbReference type="Proteomes" id="UP001589693"/>
    </source>
</evidence>
<dbReference type="InterPro" id="IPR009057">
    <property type="entry name" value="Homeodomain-like_sf"/>
</dbReference>
<dbReference type="RefSeq" id="WP_377859825.1">
    <property type="nucleotide sequence ID" value="NZ_JBHLZU010000026.1"/>
</dbReference>
<dbReference type="EMBL" id="JBHLZU010000026">
    <property type="protein sequence ID" value="MFB9908285.1"/>
    <property type="molecule type" value="Genomic_DNA"/>
</dbReference>
<accession>A0ABV6A572</accession>
<comment type="caution">
    <text evidence="6">The sequence shown here is derived from an EMBL/GenBank/DDBJ whole genome shotgun (WGS) entry which is preliminary data.</text>
</comment>
<feature type="DNA-binding region" description="H-T-H motif" evidence="4">
    <location>
        <begin position="37"/>
        <end position="56"/>
    </location>
</feature>
<organism evidence="6 7">
    <name type="scientific">Allokutzneria oryzae</name>
    <dbReference type="NCBI Taxonomy" id="1378989"/>
    <lineage>
        <taxon>Bacteria</taxon>
        <taxon>Bacillati</taxon>
        <taxon>Actinomycetota</taxon>
        <taxon>Actinomycetes</taxon>
        <taxon>Pseudonocardiales</taxon>
        <taxon>Pseudonocardiaceae</taxon>
        <taxon>Allokutzneria</taxon>
    </lineage>
</organism>
<keyword evidence="1" id="KW-0805">Transcription regulation</keyword>
<protein>
    <submittedName>
        <fullName evidence="6">TetR/AcrR family transcriptional regulator</fullName>
    </submittedName>
</protein>
<keyword evidence="7" id="KW-1185">Reference proteome</keyword>
<evidence type="ECO:0000256" key="3">
    <source>
        <dbReference type="ARBA" id="ARBA00023163"/>
    </source>
</evidence>
<dbReference type="PROSITE" id="PS50977">
    <property type="entry name" value="HTH_TETR_2"/>
    <property type="match status" value="1"/>
</dbReference>
<gene>
    <name evidence="6" type="ORF">ACFFQA_30495</name>
</gene>
<dbReference type="Pfam" id="PF00440">
    <property type="entry name" value="TetR_N"/>
    <property type="match status" value="1"/>
</dbReference>
<keyword evidence="3" id="KW-0804">Transcription</keyword>
<keyword evidence="2 4" id="KW-0238">DNA-binding</keyword>